<evidence type="ECO:0000259" key="8">
    <source>
        <dbReference type="Pfam" id="PF05504"/>
    </source>
</evidence>
<feature type="domain" description="Spore germination GerAC-like C-terminal" evidence="8">
    <location>
        <begin position="206"/>
        <end position="367"/>
    </location>
</feature>
<comment type="caution">
    <text evidence="10">The sequence shown here is derived from an EMBL/GenBank/DDBJ whole genome shotgun (WGS) entry which is preliminary data.</text>
</comment>
<keyword evidence="4" id="KW-0732">Signal</keyword>
<evidence type="ECO:0000313" key="11">
    <source>
        <dbReference type="Proteomes" id="UP000632377"/>
    </source>
</evidence>
<keyword evidence="11" id="KW-1185">Reference proteome</keyword>
<evidence type="ECO:0000256" key="6">
    <source>
        <dbReference type="ARBA" id="ARBA00023139"/>
    </source>
</evidence>
<dbReference type="RefSeq" id="WP_202751400.1">
    <property type="nucleotide sequence ID" value="NZ_JAESWC010000025.1"/>
</dbReference>
<comment type="subcellular location">
    <subcellularLocation>
        <location evidence="1">Membrane</location>
        <topology evidence="1">Lipid-anchor</topology>
    </subcellularLocation>
</comment>
<evidence type="ECO:0000259" key="9">
    <source>
        <dbReference type="Pfam" id="PF25198"/>
    </source>
</evidence>
<evidence type="ECO:0000313" key="10">
    <source>
        <dbReference type="EMBL" id="MBL4938640.1"/>
    </source>
</evidence>
<dbReference type="Gene3D" id="3.30.300.210">
    <property type="entry name" value="Nutrient germinant receptor protein C, domain 3"/>
    <property type="match status" value="1"/>
</dbReference>
<dbReference type="InterPro" id="IPR038501">
    <property type="entry name" value="Spore_GerAC_C_sf"/>
</dbReference>
<name>A0ABS1TH12_9CLOT</name>
<keyword evidence="7" id="KW-0449">Lipoprotein</keyword>
<evidence type="ECO:0000256" key="7">
    <source>
        <dbReference type="ARBA" id="ARBA00023288"/>
    </source>
</evidence>
<dbReference type="NCBIfam" id="TIGR02887">
    <property type="entry name" value="spore_ger_x_C"/>
    <property type="match status" value="1"/>
</dbReference>
<dbReference type="InterPro" id="IPR057336">
    <property type="entry name" value="GerAC_N"/>
</dbReference>
<evidence type="ECO:0000256" key="1">
    <source>
        <dbReference type="ARBA" id="ARBA00004635"/>
    </source>
</evidence>
<dbReference type="PANTHER" id="PTHR35789:SF1">
    <property type="entry name" value="SPORE GERMINATION PROTEIN B3"/>
    <property type="match status" value="1"/>
</dbReference>
<comment type="similarity">
    <text evidence="2">Belongs to the GerABKC lipoprotein family.</text>
</comment>
<evidence type="ECO:0000256" key="3">
    <source>
        <dbReference type="ARBA" id="ARBA00022544"/>
    </source>
</evidence>
<protein>
    <submittedName>
        <fullName evidence="10">Ger(X)C family spore germination protein</fullName>
    </submittedName>
</protein>
<evidence type="ECO:0000256" key="4">
    <source>
        <dbReference type="ARBA" id="ARBA00022729"/>
    </source>
</evidence>
<evidence type="ECO:0000256" key="5">
    <source>
        <dbReference type="ARBA" id="ARBA00023136"/>
    </source>
</evidence>
<keyword evidence="6" id="KW-0564">Palmitate</keyword>
<reference evidence="10 11" key="1">
    <citation type="submission" date="2021-01" db="EMBL/GenBank/DDBJ databases">
        <title>Genome public.</title>
        <authorList>
            <person name="Liu C."/>
            <person name="Sun Q."/>
        </authorList>
    </citation>
    <scope>NUCLEOTIDE SEQUENCE [LARGE SCALE GENOMIC DNA]</scope>
    <source>
        <strain evidence="10 11">YIM B02515</strain>
    </source>
</reference>
<gene>
    <name evidence="10" type="ORF">JK636_23320</name>
</gene>
<dbReference type="EMBL" id="JAESWC010000025">
    <property type="protein sequence ID" value="MBL4938640.1"/>
    <property type="molecule type" value="Genomic_DNA"/>
</dbReference>
<dbReference type="Pfam" id="PF25198">
    <property type="entry name" value="Spore_GerAC_N"/>
    <property type="match status" value="1"/>
</dbReference>
<accession>A0ABS1TH12</accession>
<dbReference type="InterPro" id="IPR046953">
    <property type="entry name" value="Spore_GerAC-like_C"/>
</dbReference>
<keyword evidence="3" id="KW-0309">Germination</keyword>
<proteinExistence type="inferred from homology"/>
<dbReference type="Pfam" id="PF05504">
    <property type="entry name" value="Spore_GerAC"/>
    <property type="match status" value="1"/>
</dbReference>
<dbReference type="PANTHER" id="PTHR35789">
    <property type="entry name" value="SPORE GERMINATION PROTEIN B3"/>
    <property type="match status" value="1"/>
</dbReference>
<dbReference type="InterPro" id="IPR008844">
    <property type="entry name" value="Spore_GerAC-like"/>
</dbReference>
<keyword evidence="5" id="KW-0472">Membrane</keyword>
<sequence>MIKKYKSIMFLLSLTTLLTGCWDYNDVNKRSIILANGIDETDDKIEFTGEIASLLSKNSSSGGKGQITDTYINVATGRYFEDARSAYNSHEPFESFLGAQRAIVFSQKYAERGIESYINRNYNAPEFRSSALTAVSKESSREFFSGKIENDISIGYAAEDTIKYLSDTGAALYKIIQEINADIQFGDIGYLLPYITKKEGTIEYIGMAAMKDSKLVGIIDKKESDGFLFILSKKATNIIPFPHPSNEKNLVSIKSKLKKRRVRTSYENNKVNIYLDLKLISQIYYPYKIEMISKNDIKKLEEMVSRKVEHDVLKAIERSKNEFKCDVFAFGRYFKSQNMSTYRKINWKEEYLNAEFHINVTTKIKNTNLLDTKIK</sequence>
<dbReference type="Proteomes" id="UP000632377">
    <property type="component" value="Unassembled WGS sequence"/>
</dbReference>
<feature type="domain" description="Spore germination protein N-terminal" evidence="9">
    <location>
        <begin position="23"/>
        <end position="196"/>
    </location>
</feature>
<evidence type="ECO:0000256" key="2">
    <source>
        <dbReference type="ARBA" id="ARBA00007886"/>
    </source>
</evidence>
<dbReference type="PROSITE" id="PS51257">
    <property type="entry name" value="PROKAR_LIPOPROTEIN"/>
    <property type="match status" value="1"/>
</dbReference>
<organism evidence="10 11">
    <name type="scientific">Clostridium rhizosphaerae</name>
    <dbReference type="NCBI Taxonomy" id="2803861"/>
    <lineage>
        <taxon>Bacteria</taxon>
        <taxon>Bacillati</taxon>
        <taxon>Bacillota</taxon>
        <taxon>Clostridia</taxon>
        <taxon>Eubacteriales</taxon>
        <taxon>Clostridiaceae</taxon>
        <taxon>Clostridium</taxon>
    </lineage>
</organism>